<dbReference type="eggNOG" id="COG1947">
    <property type="taxonomic scope" value="Bacteria"/>
</dbReference>
<dbReference type="InterPro" id="IPR020568">
    <property type="entry name" value="Ribosomal_Su5_D2-typ_SF"/>
</dbReference>
<dbReference type="GO" id="GO:0019288">
    <property type="term" value="P:isopentenyl diphosphate biosynthetic process, methylerythritol 4-phosphate pathway"/>
    <property type="evidence" value="ECO:0007669"/>
    <property type="project" value="UniProtKB-UniRule"/>
</dbReference>
<dbReference type="Proteomes" id="UP000000333">
    <property type="component" value="Chromosome"/>
</dbReference>
<dbReference type="STRING" id="633147.Olsu_1679"/>
<evidence type="ECO:0000256" key="9">
    <source>
        <dbReference type="HAMAP-Rule" id="MF_00061"/>
    </source>
</evidence>
<keyword evidence="5 9" id="KW-0547">Nucleotide-binding</keyword>
<accession>E1QXB6</accession>
<evidence type="ECO:0000313" key="13">
    <source>
        <dbReference type="EMBL" id="ADK68769.1"/>
    </source>
</evidence>
<dbReference type="KEGG" id="ols:Olsu_1679"/>
<comment type="catalytic activity">
    <reaction evidence="9">
        <text>4-CDP-2-C-methyl-D-erythritol + ATP = 4-CDP-2-C-methyl-D-erythritol 2-phosphate + ADP + H(+)</text>
        <dbReference type="Rhea" id="RHEA:18437"/>
        <dbReference type="ChEBI" id="CHEBI:15378"/>
        <dbReference type="ChEBI" id="CHEBI:30616"/>
        <dbReference type="ChEBI" id="CHEBI:57823"/>
        <dbReference type="ChEBI" id="CHEBI:57919"/>
        <dbReference type="ChEBI" id="CHEBI:456216"/>
        <dbReference type="EC" id="2.7.1.148"/>
    </reaction>
</comment>
<dbReference type="PATRIC" id="fig|633147.7.peg.1383"/>
<organism evidence="13 14">
    <name type="scientific">Olsenella uli (strain ATCC 49627 / DSM 7084 / CCUG 31166 / CIP 109912 / JCM 12494 / LMG 11480 / NCIMB 702895 / VPI D76D-27C)</name>
    <name type="common">Lactobacillus uli</name>
    <dbReference type="NCBI Taxonomy" id="633147"/>
    <lineage>
        <taxon>Bacteria</taxon>
        <taxon>Bacillati</taxon>
        <taxon>Actinomycetota</taxon>
        <taxon>Coriobacteriia</taxon>
        <taxon>Coriobacteriales</taxon>
        <taxon>Atopobiaceae</taxon>
        <taxon>Olsenella</taxon>
    </lineage>
</organism>
<comment type="caution">
    <text evidence="9">Lacks conserved residue(s) required for the propagation of feature annotation.</text>
</comment>
<feature type="compositionally biased region" description="Low complexity" evidence="10">
    <location>
        <begin position="60"/>
        <end position="75"/>
    </location>
</feature>
<dbReference type="GO" id="GO:0050515">
    <property type="term" value="F:4-(cytidine 5'-diphospho)-2-C-methyl-D-erythritol kinase activity"/>
    <property type="evidence" value="ECO:0007669"/>
    <property type="project" value="UniProtKB-UniRule"/>
</dbReference>
<dbReference type="PANTHER" id="PTHR43527:SF2">
    <property type="entry name" value="4-DIPHOSPHOCYTIDYL-2-C-METHYL-D-ERYTHRITOL KINASE, CHLOROPLASTIC"/>
    <property type="match status" value="1"/>
</dbReference>
<reference evidence="13 14" key="1">
    <citation type="journal article" date="2010" name="Stand. Genomic Sci.">
        <title>Complete genome sequence of Olsenella uli type strain (VPI D76D-27C).</title>
        <authorList>
            <person name="Goker M."/>
            <person name="Held B."/>
            <person name="Lucas S."/>
            <person name="Nolan M."/>
            <person name="Yasawong M."/>
            <person name="Glavina Del Rio T."/>
            <person name="Tice H."/>
            <person name="Cheng J.F."/>
            <person name="Bruce D."/>
            <person name="Detter J.C."/>
            <person name="Tapia R."/>
            <person name="Han C."/>
            <person name="Goodwin L."/>
            <person name="Pitluck S."/>
            <person name="Liolios K."/>
            <person name="Ivanova N."/>
            <person name="Mavromatis K."/>
            <person name="Mikhailova N."/>
            <person name="Pati A."/>
            <person name="Chen A."/>
            <person name="Palaniappan K."/>
            <person name="Land M."/>
            <person name="Hauser L."/>
            <person name="Chang Y.J."/>
            <person name="Jeffries C.D."/>
            <person name="Rohde M."/>
            <person name="Sikorski J."/>
            <person name="Pukall R."/>
            <person name="Woyke T."/>
            <person name="Bristow J."/>
            <person name="Eisen J.A."/>
            <person name="Markowitz V."/>
            <person name="Hugenholtz P."/>
            <person name="Kyrpides N.C."/>
            <person name="Klenk H.P."/>
            <person name="Lapidus A."/>
        </authorList>
    </citation>
    <scope>NUCLEOTIDE SEQUENCE [LARGE SCALE GENOMIC DNA]</scope>
    <source>
        <strain evidence="14">ATCC 49627 / DSM 7084 / CIP 109912 / JCM 12494 / NCIMB 702895 / VPI D76D-27C</strain>
    </source>
</reference>
<evidence type="ECO:0000256" key="8">
    <source>
        <dbReference type="ARBA" id="ARBA00032554"/>
    </source>
</evidence>
<evidence type="ECO:0000256" key="4">
    <source>
        <dbReference type="ARBA" id="ARBA00022679"/>
    </source>
</evidence>
<evidence type="ECO:0000256" key="7">
    <source>
        <dbReference type="ARBA" id="ARBA00022840"/>
    </source>
</evidence>
<dbReference type="Pfam" id="PF08544">
    <property type="entry name" value="GHMP_kinases_C"/>
    <property type="match status" value="1"/>
</dbReference>
<dbReference type="HAMAP" id="MF_00061">
    <property type="entry name" value="IspE"/>
    <property type="match status" value="1"/>
</dbReference>
<feature type="active site" evidence="9">
    <location>
        <position position="12"/>
    </location>
</feature>
<sequence length="318" mass="33479">MARSVTLAAPAKLNLHLGIHPGRDDRGYHRADSIMVAVALADRVAVTEFDRRSSEDAARRVAPGSAPGAASGPSSRVCLAMSEDVGVATRDNTAWIAAMRMCREFGVSRDYQIEIEKNIPPQSGLGGSSSDAASVILALCSLWEVGASDERVVSVARSVGADVAFFLDPRPSYLVGAGDVLVESYPELGDVPILLVRPRAGVPTADAFGAFDERPASPRDARAMRDALSRGDLEAVCDGLYNNLGPAALRIVPEDAVVCEWLGRQEGVRGLCVTGSGSCVFAVCDTHERACDLAGHALDTQGWWSCATMTVGSGAQFC</sequence>
<keyword evidence="14" id="KW-1185">Reference proteome</keyword>
<feature type="region of interest" description="Disordered" evidence="10">
    <location>
        <begin position="55"/>
        <end position="75"/>
    </location>
</feature>
<evidence type="ECO:0000259" key="12">
    <source>
        <dbReference type="Pfam" id="PF08544"/>
    </source>
</evidence>
<dbReference type="PIRSF" id="PIRSF010376">
    <property type="entry name" value="IspE"/>
    <property type="match status" value="1"/>
</dbReference>
<dbReference type="InterPro" id="IPR014721">
    <property type="entry name" value="Ribsml_uS5_D2-typ_fold_subgr"/>
</dbReference>
<dbReference type="InterPro" id="IPR036554">
    <property type="entry name" value="GHMP_kinase_C_sf"/>
</dbReference>
<feature type="active site" evidence="9">
    <location>
        <position position="162"/>
    </location>
</feature>
<comment type="similarity">
    <text evidence="1 9">Belongs to the GHMP kinase family. IspE subfamily.</text>
</comment>
<dbReference type="UniPathway" id="UPA00056">
    <property type="reaction ID" value="UER00094"/>
</dbReference>
<evidence type="ECO:0000256" key="2">
    <source>
        <dbReference type="ARBA" id="ARBA00012052"/>
    </source>
</evidence>
<dbReference type="Gene3D" id="3.30.230.10">
    <property type="match status" value="1"/>
</dbReference>
<dbReference type="SUPFAM" id="SSF55060">
    <property type="entry name" value="GHMP Kinase, C-terminal domain"/>
    <property type="match status" value="1"/>
</dbReference>
<dbReference type="Pfam" id="PF00288">
    <property type="entry name" value="GHMP_kinases_N"/>
    <property type="match status" value="1"/>
</dbReference>
<dbReference type="EMBL" id="CP002106">
    <property type="protein sequence ID" value="ADK68769.1"/>
    <property type="molecule type" value="Genomic_DNA"/>
</dbReference>
<dbReference type="EC" id="2.7.1.148" evidence="2 9"/>
<feature type="domain" description="GHMP kinase C-terminal" evidence="12">
    <location>
        <begin position="224"/>
        <end position="290"/>
    </location>
</feature>
<dbReference type="InterPro" id="IPR013750">
    <property type="entry name" value="GHMP_kinase_C_dom"/>
</dbReference>
<evidence type="ECO:0000313" key="14">
    <source>
        <dbReference type="Proteomes" id="UP000000333"/>
    </source>
</evidence>
<dbReference type="GO" id="GO:0005524">
    <property type="term" value="F:ATP binding"/>
    <property type="evidence" value="ECO:0007669"/>
    <property type="project" value="UniProtKB-UniRule"/>
</dbReference>
<dbReference type="HOGENOM" id="CLU_053057_1_1_11"/>
<keyword evidence="9" id="KW-0414">Isoprene biosynthesis</keyword>
<dbReference type="InterPro" id="IPR006204">
    <property type="entry name" value="GHMP_kinase_N_dom"/>
</dbReference>
<keyword evidence="7 9" id="KW-0067">ATP-binding</keyword>
<keyword evidence="4 9" id="KW-0808">Transferase</keyword>
<evidence type="ECO:0000256" key="1">
    <source>
        <dbReference type="ARBA" id="ARBA00009684"/>
    </source>
</evidence>
<comment type="function">
    <text evidence="9">Catalyzes the phosphorylation of the position 2 hydroxy group of 4-diphosphocytidyl-2C-methyl-D-erythritol.</text>
</comment>
<evidence type="ECO:0000256" key="6">
    <source>
        <dbReference type="ARBA" id="ARBA00022777"/>
    </source>
</evidence>
<name>E1QXB6_OLSUV</name>
<protein>
    <recommendedName>
        <fullName evidence="3 9">4-diphosphocytidyl-2-C-methyl-D-erythritol kinase</fullName>
        <shortName evidence="9">CMK</shortName>
        <ecNumber evidence="2 9">2.7.1.148</ecNumber>
    </recommendedName>
    <alternativeName>
        <fullName evidence="8 9">4-(cytidine-5'-diphospho)-2-C-methyl-D-erythritol kinase</fullName>
    </alternativeName>
</protein>
<dbReference type="RefSeq" id="WP_013252520.1">
    <property type="nucleotide sequence ID" value="NC_014363.1"/>
</dbReference>
<dbReference type="InterPro" id="IPR004424">
    <property type="entry name" value="IspE"/>
</dbReference>
<gene>
    <name evidence="9" type="primary">ispE</name>
    <name evidence="13" type="ordered locus">Olsu_1679</name>
</gene>
<keyword evidence="6 9" id="KW-0418">Kinase</keyword>
<evidence type="ECO:0000256" key="3">
    <source>
        <dbReference type="ARBA" id="ARBA00017473"/>
    </source>
</evidence>
<dbReference type="Gene3D" id="3.30.70.890">
    <property type="entry name" value="GHMP kinase, C-terminal domain"/>
    <property type="match status" value="1"/>
</dbReference>
<evidence type="ECO:0000256" key="5">
    <source>
        <dbReference type="ARBA" id="ARBA00022741"/>
    </source>
</evidence>
<evidence type="ECO:0000259" key="11">
    <source>
        <dbReference type="Pfam" id="PF00288"/>
    </source>
</evidence>
<comment type="pathway">
    <text evidence="9">Isoprenoid biosynthesis; isopentenyl diphosphate biosynthesis via DXP pathway; isopentenyl diphosphate from 1-deoxy-D-xylulose 5-phosphate: step 3/6.</text>
</comment>
<dbReference type="OrthoDB" id="3173073at2"/>
<dbReference type="GO" id="GO:0016114">
    <property type="term" value="P:terpenoid biosynthetic process"/>
    <property type="evidence" value="ECO:0007669"/>
    <property type="project" value="InterPro"/>
</dbReference>
<feature type="domain" description="GHMP kinase N-terminal" evidence="11">
    <location>
        <begin position="92"/>
        <end position="167"/>
    </location>
</feature>
<dbReference type="PANTHER" id="PTHR43527">
    <property type="entry name" value="4-DIPHOSPHOCYTIDYL-2-C-METHYL-D-ERYTHRITOL KINASE, CHLOROPLASTIC"/>
    <property type="match status" value="1"/>
</dbReference>
<dbReference type="AlphaFoldDB" id="E1QXB6"/>
<proteinExistence type="inferred from homology"/>
<dbReference type="GeneID" id="78513058"/>
<dbReference type="SUPFAM" id="SSF54211">
    <property type="entry name" value="Ribosomal protein S5 domain 2-like"/>
    <property type="match status" value="1"/>
</dbReference>
<evidence type="ECO:0000256" key="10">
    <source>
        <dbReference type="SAM" id="MobiDB-lite"/>
    </source>
</evidence>